<dbReference type="AlphaFoldDB" id="A0A1R4H0K9"/>
<keyword evidence="1" id="KW-0472">Membrane</keyword>
<protein>
    <submittedName>
        <fullName evidence="2">Uncharacterized protein</fullName>
    </submittedName>
</protein>
<dbReference type="SUPFAM" id="SSF53474">
    <property type="entry name" value="alpha/beta-Hydrolases"/>
    <property type="match status" value="1"/>
</dbReference>
<evidence type="ECO:0000256" key="1">
    <source>
        <dbReference type="SAM" id="Phobius"/>
    </source>
</evidence>
<evidence type="ECO:0000313" key="2">
    <source>
        <dbReference type="EMBL" id="SJM89773.1"/>
    </source>
</evidence>
<accession>A0A1R4H0K9</accession>
<reference evidence="3" key="1">
    <citation type="submission" date="2017-02" db="EMBL/GenBank/DDBJ databases">
        <authorList>
            <person name="Daims H."/>
        </authorList>
    </citation>
    <scope>NUCLEOTIDE SEQUENCE [LARGE SCALE GENOMIC DNA]</scope>
</reference>
<proteinExistence type="predicted"/>
<organism evidence="2 3">
    <name type="scientific">Crenothrix polyspora</name>
    <dbReference type="NCBI Taxonomy" id="360316"/>
    <lineage>
        <taxon>Bacteria</taxon>
        <taxon>Pseudomonadati</taxon>
        <taxon>Pseudomonadota</taxon>
        <taxon>Gammaproteobacteria</taxon>
        <taxon>Methylococcales</taxon>
        <taxon>Crenotrichaceae</taxon>
        <taxon>Crenothrix</taxon>
    </lineage>
</organism>
<dbReference type="Proteomes" id="UP000195442">
    <property type="component" value="Unassembled WGS sequence"/>
</dbReference>
<gene>
    <name evidence="2" type="ORF">CRENPOLYSF2_1330001</name>
</gene>
<name>A0A1R4H0K9_9GAMM</name>
<keyword evidence="3" id="KW-1185">Reference proteome</keyword>
<feature type="transmembrane region" description="Helical" evidence="1">
    <location>
        <begin position="20"/>
        <end position="45"/>
    </location>
</feature>
<evidence type="ECO:0000313" key="3">
    <source>
        <dbReference type="Proteomes" id="UP000195442"/>
    </source>
</evidence>
<dbReference type="EMBL" id="FUKJ01000039">
    <property type="protein sequence ID" value="SJM89773.1"/>
    <property type="molecule type" value="Genomic_DNA"/>
</dbReference>
<keyword evidence="1" id="KW-1133">Transmembrane helix</keyword>
<dbReference type="InterPro" id="IPR029058">
    <property type="entry name" value="AB_hydrolase_fold"/>
</dbReference>
<sequence>MLSLDLSGYDKIVLVGSSMGAYVATVTAAMLGASDLFLLAPAFYLPGYQCTQFSPPEHTLVIHGWQDDIVPPENAWRFCQQYRCQLKMLDADHRLTSHLMELTDEFKRFLVTIPDEQLMASANAIMRNAKFR</sequence>
<keyword evidence="1" id="KW-0812">Transmembrane</keyword>
<dbReference type="Gene3D" id="3.40.50.1820">
    <property type="entry name" value="alpha/beta hydrolase"/>
    <property type="match status" value="1"/>
</dbReference>